<evidence type="ECO:0000256" key="8">
    <source>
        <dbReference type="ARBA" id="ARBA00022741"/>
    </source>
</evidence>
<dbReference type="InterPro" id="IPR036412">
    <property type="entry name" value="HAD-like_sf"/>
</dbReference>
<dbReference type="GO" id="GO:0140581">
    <property type="term" value="F:P-type monovalent copper transporter activity"/>
    <property type="evidence" value="ECO:0007669"/>
    <property type="project" value="UniProtKB-EC"/>
</dbReference>
<dbReference type="CDD" id="cd00371">
    <property type="entry name" value="HMA"/>
    <property type="match status" value="6"/>
</dbReference>
<evidence type="ECO:0000259" key="20">
    <source>
        <dbReference type="PROSITE" id="PS50846"/>
    </source>
</evidence>
<proteinExistence type="inferred from homology"/>
<evidence type="ECO:0000313" key="22">
    <source>
        <dbReference type="Proteomes" id="UP000289886"/>
    </source>
</evidence>
<keyword evidence="15" id="KW-0406">Ion transport</keyword>
<dbReference type="InterPro" id="IPR023214">
    <property type="entry name" value="HAD_sf"/>
</dbReference>
<dbReference type="SFLD" id="SFLDG00002">
    <property type="entry name" value="C1.7:_P-type_atpase_like"/>
    <property type="match status" value="1"/>
</dbReference>
<dbReference type="InterPro" id="IPR044492">
    <property type="entry name" value="P_typ_ATPase_HD_dom"/>
</dbReference>
<dbReference type="InterPro" id="IPR008250">
    <property type="entry name" value="ATPase_P-typ_transduc_dom_A_sf"/>
</dbReference>
<dbReference type="NCBIfam" id="TIGR01494">
    <property type="entry name" value="ATPase_P-type"/>
    <property type="match status" value="1"/>
</dbReference>
<dbReference type="NCBIfam" id="TIGR01525">
    <property type="entry name" value="ATPase-IB_hvy"/>
    <property type="match status" value="1"/>
</dbReference>
<dbReference type="SFLD" id="SFLDF00027">
    <property type="entry name" value="p-type_atpase"/>
    <property type="match status" value="1"/>
</dbReference>
<evidence type="ECO:0000256" key="15">
    <source>
        <dbReference type="ARBA" id="ARBA00023065"/>
    </source>
</evidence>
<sequence length="1769" mass="191923">MSFLNILCSVFVLVCGRAYCNRIHSLLWFLGLGASTMALKCEVHSITVCVEGMTCNSCVQTIEQQVGNLQGVHDIQVSLVNKDAVVVFDPSLQTPESLREAIEDMGFEASISDSAKSIPTETGLFSIPGLVPQPQSQVHSTLSQMKGVLDVQIAPEPQHVSVTFIPSLVSTSQIGGVVRSVDTSPVERKCDPPEEPGRSQASEALVKMKIEGMVCLSCTTTIQGKIGKLNGVQKMQVSLANQEAAVVYQPHLITAEEIVNQIGLVGFKASLKNKPRPFNLGPIDVERLTNTPVQNSATAQQSPETACNLTTVALHVDGMHCNSCVLNIQSNISELTGVHGVVVSLEKKTATIRCNLKLITINNLKKAIQALPPGNFKATECESVFCTTPPSSPVSVPLLTPVNCTSQPPTASSVITIEGMTCNSCVQSIEGVLSQRKGVKSAQVSLAHHSGTFEYDPLLTNPEELREAIEDMGFDAFLPGTNSLAEGFESSLALKALLPKGSPSNKQKSRSPSDRWKDEEEEGETDPAAALTAPHTPMKCFIQVTGMTCASCVASIERNLKREDGIFSVLVALMAGKAEVRYNPGIIEPAGVAELIKELGFGASVLENYDGSDGNLELVIRGMTCASCVHNIESNLMKTKGIVYTSVALATNKAHVKYDPEVIGPRDVMKLIDNLGFEASLVKKDRSASHLDHRREIRQWRRSFFVSLFCCVPVMGLMIHMMIMDSHFSGQHHHNVSVVDLDQYHSTMFLEQQVLPGLSIMNLISFLFCVTVQFVGGWYFYIHAYKALKHRTANMDVLIVLATSIAFVYSCVILLVAMIEKAKVNPITFFDTPPMLFVFISLGRWLEHLAKTEAAVKRCVETEAAVKRCVETEAAVKRCVETEAAVKRCVETEAAVKRCVETEAAVKRCVETEAAVKRCVETEAAVKRCVETEAAVKRCVETEAAVKRCVETEAAVKRCVETEAAVKRCVETEAAVKRCVETEAAVKRCVETEAAVKRCVETEAAVKRCVETEAAVKRCVETEAAVKRCVETEAARLRDRSCTEALYRDSETSCSEALYRDRSCSEALYRDSETEAALKRCVETEAAVKRCIETEAAVKRCIETQRQKLHEEQVEVELVQRGDIVKVVPGGKFPVDGRVIEGHSMADESLITGEAMPVTKKPGSSVIAGSINQHGSLLVTATHVGADTTLSQIVKLVEEAQTSKAPIQQFADKLSGYFVPFIVGVSAITLIAWIVIGFVDFELVEKYFQGYNKSISRTEVVIRFAFQASITVLCIACPCSLGLATPTAVMVGTGVGAQNGILIKGGEPLEMAHKINTVVFDKTGTVTHGTPKVVQAKLLVERNRMPRDKLLVIVGTAENNSEHPLGAAVTKYCKQELGTESLGSCTEFQTVSGCGVSCKVSHTESLLCNRENESEERDSRNAVLVQIEDRTADHTHPLIIEPEPSTSVISQTYTVLIGNREWMKRNGLEIKSDVDDAMIEHERKGRTAILVAIDGLLCAMIAIADTVKPEAALAVYTLKSMGLEVILMTGDNSKTARAIAAQVGITKVFAEVLPSHKVAKVEQLQKEGKHVAMVGDGVNDSPALAMADVGIAIGTGTDVAIEAAGVVLIRNDLLDVVGSIDLSKKTVRRIRINFVFALIYNIVGIPIAAGVFLPIGLVLQPWMASAAMAASSVSVVLSSLLLRLYTKPSAEKLEARARGRIRQKSLSDISVHIGIDNTRHQSPKLSLLDRIFNYSRASINSLRSDKRSLNSMALTEPDKHSLLVGEEIV</sequence>
<dbReference type="InterPro" id="IPR006121">
    <property type="entry name" value="HMA_dom"/>
</dbReference>
<keyword evidence="10" id="KW-0067">ATP-binding</keyword>
<dbReference type="PROSITE" id="PS00154">
    <property type="entry name" value="ATPASE_E1_E2"/>
    <property type="match status" value="1"/>
</dbReference>
<feature type="domain" description="HMA" evidence="20">
    <location>
        <begin position="310"/>
        <end position="376"/>
    </location>
</feature>
<evidence type="ECO:0000313" key="21">
    <source>
        <dbReference type="EMBL" id="RXM95753.1"/>
    </source>
</evidence>
<feature type="domain" description="HMA" evidence="20">
    <location>
        <begin position="538"/>
        <end position="604"/>
    </location>
</feature>
<dbReference type="InterPro" id="IPR001757">
    <property type="entry name" value="P_typ_ATPase"/>
</dbReference>
<feature type="domain" description="HMA" evidence="20">
    <location>
        <begin position="614"/>
        <end position="680"/>
    </location>
</feature>
<feature type="transmembrane region" description="Helical" evidence="18">
    <location>
        <begin position="758"/>
        <end position="781"/>
    </location>
</feature>
<dbReference type="FunFam" id="3.40.50.1000:FF:000031">
    <property type="entry name" value="Probable copper-transporting ATPase HMA5"/>
    <property type="match status" value="1"/>
</dbReference>
<dbReference type="SUPFAM" id="SSF56784">
    <property type="entry name" value="HAD-like"/>
    <property type="match status" value="1"/>
</dbReference>
<keyword evidence="12" id="KW-1278">Translocase</keyword>
<dbReference type="EC" id="7.2.2.8" evidence="3"/>
<keyword evidence="16 18" id="KW-0472">Membrane</keyword>
<keyword evidence="5 18" id="KW-0812">Transmembrane</keyword>
<dbReference type="Pfam" id="PF00122">
    <property type="entry name" value="E1-E2_ATPase"/>
    <property type="match status" value="1"/>
</dbReference>
<protein>
    <recommendedName>
        <fullName evidence="3">P-type Cu(+) transporter</fullName>
        <ecNumber evidence="3">7.2.2.8</ecNumber>
    </recommendedName>
</protein>
<evidence type="ECO:0000256" key="13">
    <source>
        <dbReference type="ARBA" id="ARBA00022989"/>
    </source>
</evidence>
<dbReference type="Gene3D" id="3.40.1110.10">
    <property type="entry name" value="Calcium-transporting ATPase, cytoplasmic domain N"/>
    <property type="match status" value="1"/>
</dbReference>
<dbReference type="GO" id="GO:0043682">
    <property type="term" value="F:P-type divalent copper transporter activity"/>
    <property type="evidence" value="ECO:0007669"/>
    <property type="project" value="TreeGrafter"/>
</dbReference>
<feature type="transmembrane region" description="Helical" evidence="18">
    <location>
        <begin position="1662"/>
        <end position="1682"/>
    </location>
</feature>
<feature type="region of interest" description="Disordered" evidence="17">
    <location>
        <begin position="499"/>
        <end position="530"/>
    </location>
</feature>
<comment type="similarity">
    <text evidence="2">Belongs to the cation transport ATPase (P-type) (TC 3.A.3) family. Type IB subfamily.</text>
</comment>
<keyword evidence="8" id="KW-0547">Nucleotide-binding</keyword>
<feature type="transmembrane region" description="Helical" evidence="18">
    <location>
        <begin position="793"/>
        <end position="819"/>
    </location>
</feature>
<keyword evidence="22" id="KW-1185">Reference proteome</keyword>
<dbReference type="EMBL" id="SCEB01002123">
    <property type="protein sequence ID" value="RXM95753.1"/>
    <property type="molecule type" value="Genomic_DNA"/>
</dbReference>
<dbReference type="InterPro" id="IPR023298">
    <property type="entry name" value="ATPase_P-typ_TM_dom_sf"/>
</dbReference>
<keyword evidence="19" id="KW-0732">Signal</keyword>
<feature type="domain" description="HMA" evidence="20">
    <location>
        <begin position="44"/>
        <end position="110"/>
    </location>
</feature>
<dbReference type="SUPFAM" id="SSF81653">
    <property type="entry name" value="Calcium ATPase, transduction domain A"/>
    <property type="match status" value="1"/>
</dbReference>
<keyword evidence="11" id="KW-0460">Magnesium</keyword>
<evidence type="ECO:0000256" key="5">
    <source>
        <dbReference type="ARBA" id="ARBA00022692"/>
    </source>
</evidence>
<evidence type="ECO:0000256" key="16">
    <source>
        <dbReference type="ARBA" id="ARBA00023136"/>
    </source>
</evidence>
<dbReference type="GO" id="GO:0016020">
    <property type="term" value="C:membrane"/>
    <property type="evidence" value="ECO:0007669"/>
    <property type="project" value="InterPro"/>
</dbReference>
<dbReference type="GO" id="GO:0005507">
    <property type="term" value="F:copper ion binding"/>
    <property type="evidence" value="ECO:0007669"/>
    <property type="project" value="InterPro"/>
</dbReference>
<feature type="transmembrane region" description="Helical" evidence="18">
    <location>
        <begin position="1634"/>
        <end position="1656"/>
    </location>
</feature>
<dbReference type="SFLD" id="SFLDS00003">
    <property type="entry name" value="Haloacid_Dehalogenase"/>
    <property type="match status" value="1"/>
</dbReference>
<evidence type="ECO:0000256" key="1">
    <source>
        <dbReference type="ARBA" id="ARBA00004166"/>
    </source>
</evidence>
<dbReference type="GO" id="GO:0055070">
    <property type="term" value="P:copper ion homeostasis"/>
    <property type="evidence" value="ECO:0007669"/>
    <property type="project" value="TreeGrafter"/>
</dbReference>
<dbReference type="Pfam" id="PF00702">
    <property type="entry name" value="Hydrolase"/>
    <property type="match status" value="1"/>
</dbReference>
<keyword evidence="7" id="KW-0677">Repeat</keyword>
<evidence type="ECO:0000256" key="14">
    <source>
        <dbReference type="ARBA" id="ARBA00023008"/>
    </source>
</evidence>
<feature type="transmembrane region" description="Helical" evidence="18">
    <location>
        <begin position="1217"/>
        <end position="1239"/>
    </location>
</feature>
<dbReference type="GO" id="GO:0016887">
    <property type="term" value="F:ATP hydrolysis activity"/>
    <property type="evidence" value="ECO:0007669"/>
    <property type="project" value="InterPro"/>
</dbReference>
<dbReference type="PANTHER" id="PTHR43520">
    <property type="entry name" value="ATP7, ISOFORM B"/>
    <property type="match status" value="1"/>
</dbReference>
<evidence type="ECO:0000256" key="9">
    <source>
        <dbReference type="ARBA" id="ARBA00022796"/>
    </source>
</evidence>
<dbReference type="GO" id="GO:0005802">
    <property type="term" value="C:trans-Golgi network"/>
    <property type="evidence" value="ECO:0007669"/>
    <property type="project" value="UniProtKB-ARBA"/>
</dbReference>
<dbReference type="GO" id="GO:0005524">
    <property type="term" value="F:ATP binding"/>
    <property type="evidence" value="ECO:0007669"/>
    <property type="project" value="UniProtKB-KW"/>
</dbReference>
<dbReference type="NCBIfam" id="TIGR00003">
    <property type="entry name" value="copper ion binding protein"/>
    <property type="match status" value="3"/>
</dbReference>
<keyword evidence="13 18" id="KW-1133">Transmembrane helix</keyword>
<evidence type="ECO:0000256" key="18">
    <source>
        <dbReference type="SAM" id="Phobius"/>
    </source>
</evidence>
<dbReference type="FunFam" id="3.40.1110.10:FF:000023">
    <property type="entry name" value="Copper-transporting ATPase 1, putative"/>
    <property type="match status" value="1"/>
</dbReference>
<keyword evidence="9" id="KW-0187">Copper transport</keyword>
<name>A0A444V5P2_ACIRT</name>
<dbReference type="PRINTS" id="PR00119">
    <property type="entry name" value="CATATPASE"/>
</dbReference>
<organism evidence="21 22">
    <name type="scientific">Acipenser ruthenus</name>
    <name type="common">Sterlet sturgeon</name>
    <dbReference type="NCBI Taxonomy" id="7906"/>
    <lineage>
        <taxon>Eukaryota</taxon>
        <taxon>Metazoa</taxon>
        <taxon>Chordata</taxon>
        <taxon>Craniata</taxon>
        <taxon>Vertebrata</taxon>
        <taxon>Euteleostomi</taxon>
        <taxon>Actinopterygii</taxon>
        <taxon>Chondrostei</taxon>
        <taxon>Acipenseriformes</taxon>
        <taxon>Acipenseridae</taxon>
        <taxon>Acipenser</taxon>
    </lineage>
</organism>
<dbReference type="SUPFAM" id="SSF81665">
    <property type="entry name" value="Calcium ATPase, transmembrane domain M"/>
    <property type="match status" value="1"/>
</dbReference>
<keyword evidence="6" id="KW-0479">Metal-binding</keyword>
<evidence type="ECO:0000256" key="7">
    <source>
        <dbReference type="ARBA" id="ARBA00022737"/>
    </source>
</evidence>
<dbReference type="SUPFAM" id="SSF81660">
    <property type="entry name" value="Metal cation-transporting ATPase, ATP-binding domain N"/>
    <property type="match status" value="1"/>
</dbReference>
<dbReference type="CDD" id="cd02094">
    <property type="entry name" value="P-type_ATPase_Cu-like"/>
    <property type="match status" value="1"/>
</dbReference>
<comment type="subcellular location">
    <subcellularLocation>
        <location evidence="1">Golgi apparatus</location>
        <location evidence="1">trans-Golgi network membrane</location>
        <topology evidence="1">Multi-pass membrane protein</topology>
    </subcellularLocation>
</comment>
<dbReference type="Pfam" id="PF00403">
    <property type="entry name" value="HMA"/>
    <property type="match status" value="6"/>
</dbReference>
<dbReference type="InterPro" id="IPR018303">
    <property type="entry name" value="ATPase_P-typ_P_site"/>
</dbReference>
<dbReference type="PROSITE" id="PS01047">
    <property type="entry name" value="HMA_1"/>
    <property type="match status" value="6"/>
</dbReference>
<dbReference type="InterPro" id="IPR059000">
    <property type="entry name" value="ATPase_P-type_domA"/>
</dbReference>
<reference evidence="21 22" key="1">
    <citation type="submission" date="2019-01" db="EMBL/GenBank/DDBJ databases">
        <title>Draft Genome and Complete Hox-Cluster Characterization of the Sterlet Sturgeon (Acipenser ruthenus).</title>
        <authorList>
            <person name="Wei Q."/>
        </authorList>
    </citation>
    <scope>NUCLEOTIDE SEQUENCE [LARGE SCALE GENOMIC DNA]</scope>
    <source>
        <strain evidence="21">WHYD16114868_AA</strain>
        <tissue evidence="21">Blood</tissue>
    </source>
</reference>
<evidence type="ECO:0000256" key="10">
    <source>
        <dbReference type="ARBA" id="ARBA00022840"/>
    </source>
</evidence>
<evidence type="ECO:0000256" key="4">
    <source>
        <dbReference type="ARBA" id="ARBA00022448"/>
    </source>
</evidence>
<dbReference type="InterPro" id="IPR023299">
    <property type="entry name" value="ATPase_P-typ_cyto_dom_N"/>
</dbReference>
<dbReference type="InterPro" id="IPR027256">
    <property type="entry name" value="P-typ_ATPase_IB"/>
</dbReference>
<dbReference type="Gene3D" id="2.70.150.10">
    <property type="entry name" value="Calcium-transporting ATPase, cytoplasmic transduction domain A"/>
    <property type="match status" value="1"/>
</dbReference>
<feature type="domain" description="HMA" evidence="20">
    <location>
        <begin position="204"/>
        <end position="270"/>
    </location>
</feature>
<gene>
    <name evidence="21" type="ORF">EOD39_16504</name>
</gene>
<dbReference type="InterPro" id="IPR006122">
    <property type="entry name" value="HMA_Cu_ion-bd"/>
</dbReference>
<dbReference type="PRINTS" id="PR00942">
    <property type="entry name" value="CUATPASEI"/>
</dbReference>
<evidence type="ECO:0000256" key="6">
    <source>
        <dbReference type="ARBA" id="ARBA00022723"/>
    </source>
</evidence>
<feature type="transmembrane region" description="Helical" evidence="18">
    <location>
        <begin position="704"/>
        <end position="723"/>
    </location>
</feature>
<dbReference type="FunFam" id="3.30.70.100:FF:000001">
    <property type="entry name" value="ATPase copper transporting beta"/>
    <property type="match status" value="6"/>
</dbReference>
<evidence type="ECO:0000256" key="17">
    <source>
        <dbReference type="SAM" id="MobiDB-lite"/>
    </source>
</evidence>
<dbReference type="Proteomes" id="UP000289886">
    <property type="component" value="Unassembled WGS sequence"/>
</dbReference>
<keyword evidence="4" id="KW-0813">Transport</keyword>
<evidence type="ECO:0000256" key="19">
    <source>
        <dbReference type="SAM" id="SignalP"/>
    </source>
</evidence>
<dbReference type="Gene3D" id="1.20.1110.10">
    <property type="entry name" value="Calcium-transporting ATPase, transmembrane domain"/>
    <property type="match status" value="1"/>
</dbReference>
<evidence type="ECO:0000256" key="12">
    <source>
        <dbReference type="ARBA" id="ARBA00022967"/>
    </source>
</evidence>
<dbReference type="InterPro" id="IPR017969">
    <property type="entry name" value="Heavy-metal-associated_CS"/>
</dbReference>
<dbReference type="InterPro" id="IPR036163">
    <property type="entry name" value="HMA_dom_sf"/>
</dbReference>
<evidence type="ECO:0000256" key="11">
    <source>
        <dbReference type="ARBA" id="ARBA00022842"/>
    </source>
</evidence>
<evidence type="ECO:0000256" key="3">
    <source>
        <dbReference type="ARBA" id="ARBA00012517"/>
    </source>
</evidence>
<comment type="caution">
    <text evidence="21">The sequence shown here is derived from an EMBL/GenBank/DDBJ whole genome shotgun (WGS) entry which is preliminary data.</text>
</comment>
<dbReference type="Gene3D" id="3.40.50.1000">
    <property type="entry name" value="HAD superfamily/HAD-like"/>
    <property type="match status" value="1"/>
</dbReference>
<dbReference type="Gene3D" id="3.30.70.100">
    <property type="match status" value="6"/>
</dbReference>
<dbReference type="PROSITE" id="PS50846">
    <property type="entry name" value="HMA_2"/>
    <property type="match status" value="6"/>
</dbReference>
<accession>A0A444V5P2</accession>
<feature type="domain" description="HMA" evidence="20">
    <location>
        <begin position="411"/>
        <end position="477"/>
    </location>
</feature>
<dbReference type="SUPFAM" id="SSF55008">
    <property type="entry name" value="HMA, heavy metal-associated domain"/>
    <property type="match status" value="6"/>
</dbReference>
<evidence type="ECO:0000256" key="2">
    <source>
        <dbReference type="ARBA" id="ARBA00006024"/>
    </source>
</evidence>
<keyword evidence="14" id="KW-0186">Copper</keyword>
<dbReference type="FunFam" id="2.70.150.10:FF:000002">
    <property type="entry name" value="Copper-transporting ATPase 1, putative"/>
    <property type="match status" value="1"/>
</dbReference>
<dbReference type="PANTHER" id="PTHR43520:SF29">
    <property type="entry name" value="COPPER-TRANSPORTING ATPASE 1"/>
    <property type="match status" value="1"/>
</dbReference>
<feature type="signal peptide" evidence="19">
    <location>
        <begin position="1"/>
        <end position="20"/>
    </location>
</feature>
<feature type="chain" id="PRO_5019191923" description="P-type Cu(+) transporter" evidence="19">
    <location>
        <begin position="21"/>
        <end position="1769"/>
    </location>
</feature>